<accession>A0ABQ1WNJ9</accession>
<reference evidence="2" key="1">
    <citation type="journal article" date="2019" name="Int. J. Syst. Evol. Microbiol.">
        <title>The Global Catalogue of Microorganisms (GCM) 10K type strain sequencing project: providing services to taxonomists for standard genome sequencing and annotation.</title>
        <authorList>
            <consortium name="The Broad Institute Genomics Platform"/>
            <consortium name="The Broad Institute Genome Sequencing Center for Infectious Disease"/>
            <person name="Wu L."/>
            <person name="Ma J."/>
        </authorList>
    </citation>
    <scope>NUCLEOTIDE SEQUENCE [LARGE SCALE GENOMIC DNA]</scope>
    <source>
        <strain evidence="2">CGMCC 1.12990</strain>
    </source>
</reference>
<gene>
    <name evidence="1" type="ORF">GCM10011378_15030</name>
</gene>
<proteinExistence type="predicted"/>
<keyword evidence="2" id="KW-1185">Reference proteome</keyword>
<name>A0ABQ1WNJ9_9BACT</name>
<protein>
    <submittedName>
        <fullName evidence="1">Uncharacterized protein</fullName>
    </submittedName>
</protein>
<dbReference type="Proteomes" id="UP000601361">
    <property type="component" value="Unassembled WGS sequence"/>
</dbReference>
<sequence>MASEAEIRYALHLLWERYPENRITAADIREMSLFYNANGYHYDTINSQTGKPITEESVFESQLKGNYKKPRYGWVLKTANNKAICYTEVANANDLCLSSVTLLPISKPGGNWELTREERARAQTWVEEDILVKLKALILETRKRSRV</sequence>
<evidence type="ECO:0000313" key="2">
    <source>
        <dbReference type="Proteomes" id="UP000601361"/>
    </source>
</evidence>
<organism evidence="1 2">
    <name type="scientific">Hymenobacter glacieicola</name>
    <dbReference type="NCBI Taxonomy" id="1562124"/>
    <lineage>
        <taxon>Bacteria</taxon>
        <taxon>Pseudomonadati</taxon>
        <taxon>Bacteroidota</taxon>
        <taxon>Cytophagia</taxon>
        <taxon>Cytophagales</taxon>
        <taxon>Hymenobacteraceae</taxon>
        <taxon>Hymenobacter</taxon>
    </lineage>
</organism>
<comment type="caution">
    <text evidence="1">The sequence shown here is derived from an EMBL/GenBank/DDBJ whole genome shotgun (WGS) entry which is preliminary data.</text>
</comment>
<evidence type="ECO:0000313" key="1">
    <source>
        <dbReference type="EMBL" id="GGG39745.1"/>
    </source>
</evidence>
<dbReference type="EMBL" id="BMGS01000003">
    <property type="protein sequence ID" value="GGG39745.1"/>
    <property type="molecule type" value="Genomic_DNA"/>
</dbReference>